<gene>
    <name evidence="1" type="ORF">CALMAC_LOCUS4186</name>
</gene>
<evidence type="ECO:0000313" key="1">
    <source>
        <dbReference type="EMBL" id="VEN39800.1"/>
    </source>
</evidence>
<reference evidence="1 2" key="1">
    <citation type="submission" date="2019-01" db="EMBL/GenBank/DDBJ databases">
        <authorList>
            <person name="Sayadi A."/>
        </authorList>
    </citation>
    <scope>NUCLEOTIDE SEQUENCE [LARGE SCALE GENOMIC DNA]</scope>
</reference>
<accession>A0A653BWF4</accession>
<protein>
    <submittedName>
        <fullName evidence="1">Uncharacterized protein</fullName>
    </submittedName>
</protein>
<keyword evidence="2" id="KW-1185">Reference proteome</keyword>
<proteinExistence type="predicted"/>
<organism evidence="1 2">
    <name type="scientific">Callosobruchus maculatus</name>
    <name type="common">Southern cowpea weevil</name>
    <name type="synonym">Pulse bruchid</name>
    <dbReference type="NCBI Taxonomy" id="64391"/>
    <lineage>
        <taxon>Eukaryota</taxon>
        <taxon>Metazoa</taxon>
        <taxon>Ecdysozoa</taxon>
        <taxon>Arthropoda</taxon>
        <taxon>Hexapoda</taxon>
        <taxon>Insecta</taxon>
        <taxon>Pterygota</taxon>
        <taxon>Neoptera</taxon>
        <taxon>Endopterygota</taxon>
        <taxon>Coleoptera</taxon>
        <taxon>Polyphaga</taxon>
        <taxon>Cucujiformia</taxon>
        <taxon>Chrysomeloidea</taxon>
        <taxon>Chrysomelidae</taxon>
        <taxon>Bruchinae</taxon>
        <taxon>Bruchini</taxon>
        <taxon>Callosobruchus</taxon>
    </lineage>
</organism>
<evidence type="ECO:0000313" key="2">
    <source>
        <dbReference type="Proteomes" id="UP000410492"/>
    </source>
</evidence>
<dbReference type="Proteomes" id="UP000410492">
    <property type="component" value="Unassembled WGS sequence"/>
</dbReference>
<dbReference type="AlphaFoldDB" id="A0A653BWF4"/>
<name>A0A653BWF4_CALMS</name>
<dbReference type="EMBL" id="CAACVG010005959">
    <property type="protein sequence ID" value="VEN39800.1"/>
    <property type="molecule type" value="Genomic_DNA"/>
</dbReference>
<sequence>MVTPYFGKLCHGHTCLLNAPYRNCRSKNRGTENFELLHNGLLTLLLDDYRALYLRS</sequence>